<evidence type="ECO:0000313" key="3">
    <source>
        <dbReference type="EMBL" id="CAI2171460.1"/>
    </source>
</evidence>
<dbReference type="SUPFAM" id="SSF50129">
    <property type="entry name" value="GroES-like"/>
    <property type="match status" value="1"/>
</dbReference>
<gene>
    <name evidence="3" type="ORF">FWILDA_LOCUS5091</name>
</gene>
<evidence type="ECO:0000313" key="4">
    <source>
        <dbReference type="Proteomes" id="UP001153678"/>
    </source>
</evidence>
<protein>
    <submittedName>
        <fullName evidence="3">15558_t:CDS:1</fullName>
    </submittedName>
</protein>
<reference evidence="3" key="1">
    <citation type="submission" date="2022-08" db="EMBL/GenBank/DDBJ databases">
        <authorList>
            <person name="Kallberg Y."/>
            <person name="Tangrot J."/>
            <person name="Rosling A."/>
        </authorList>
    </citation>
    <scope>NUCLEOTIDE SEQUENCE</scope>
    <source>
        <strain evidence="3">Wild A</strain>
    </source>
</reference>
<dbReference type="SUPFAM" id="SSF51735">
    <property type="entry name" value="NAD(P)-binding Rossmann-fold domains"/>
    <property type="match status" value="1"/>
</dbReference>
<comment type="caution">
    <text evidence="3">The sequence shown here is derived from an EMBL/GenBank/DDBJ whole genome shotgun (WGS) entry which is preliminary data.</text>
</comment>
<dbReference type="EMBL" id="CAMKVN010000822">
    <property type="protein sequence ID" value="CAI2171460.1"/>
    <property type="molecule type" value="Genomic_DNA"/>
</dbReference>
<dbReference type="Proteomes" id="UP001153678">
    <property type="component" value="Unassembled WGS sequence"/>
</dbReference>
<proteinExistence type="predicted"/>
<feature type="domain" description="Oxidoreductase N-terminal" evidence="2">
    <location>
        <begin position="7"/>
        <end position="114"/>
    </location>
</feature>
<name>A0A9W4WTQ5_9GLOM</name>
<dbReference type="Pfam" id="PF16884">
    <property type="entry name" value="ADH_N_2"/>
    <property type="match status" value="1"/>
</dbReference>
<evidence type="ECO:0000256" key="1">
    <source>
        <dbReference type="ARBA" id="ARBA00023002"/>
    </source>
</evidence>
<feature type="non-terminal residue" evidence="3">
    <location>
        <position position="1"/>
    </location>
</feature>
<keyword evidence="4" id="KW-1185">Reference proteome</keyword>
<dbReference type="OrthoDB" id="809632at2759"/>
<accession>A0A9W4WTQ5</accession>
<dbReference type="InterPro" id="IPR036291">
    <property type="entry name" value="NAD(P)-bd_dom_sf"/>
</dbReference>
<organism evidence="3 4">
    <name type="scientific">Funneliformis geosporum</name>
    <dbReference type="NCBI Taxonomy" id="1117311"/>
    <lineage>
        <taxon>Eukaryota</taxon>
        <taxon>Fungi</taxon>
        <taxon>Fungi incertae sedis</taxon>
        <taxon>Mucoromycota</taxon>
        <taxon>Glomeromycotina</taxon>
        <taxon>Glomeromycetes</taxon>
        <taxon>Glomerales</taxon>
        <taxon>Glomeraceae</taxon>
        <taxon>Funneliformis</taxon>
    </lineage>
</organism>
<dbReference type="InterPro" id="IPR041694">
    <property type="entry name" value="ADH_N_2"/>
</dbReference>
<dbReference type="Gene3D" id="3.90.180.10">
    <property type="entry name" value="Medium-chain alcohol dehydrogenases, catalytic domain"/>
    <property type="match status" value="1"/>
</dbReference>
<dbReference type="PANTHER" id="PTHR43205:SF7">
    <property type="entry name" value="PROSTAGLANDIN REDUCTASE 1"/>
    <property type="match status" value="1"/>
</dbReference>
<keyword evidence="1" id="KW-0560">Oxidoreductase</keyword>
<sequence length="226" mass="24950">MSPVTNKGIIFKAIPEGLPKSDVHFELVHRTIDIENLKLGENDFILKNLYLSLDPYIRMTLREPHIKSFMPPQIIGHVLNGVGVSEVVKSNNPTHKIGDLVYGFIGWEEYTLIKTGAKRINDAPFKNVNYHKKLLKEIPLSNQVSVLQISGMTPYGSLMTIGKPKAGETIYISCAAGATGQLVGQIAKIKGLKVVGSAGSDEKVDFLLNKLKFDAAFNYKKVNLDK</sequence>
<evidence type="ECO:0000259" key="2">
    <source>
        <dbReference type="Pfam" id="PF16884"/>
    </source>
</evidence>
<dbReference type="GO" id="GO:0016628">
    <property type="term" value="F:oxidoreductase activity, acting on the CH-CH group of donors, NAD or NADP as acceptor"/>
    <property type="evidence" value="ECO:0007669"/>
    <property type="project" value="InterPro"/>
</dbReference>
<dbReference type="InterPro" id="IPR011032">
    <property type="entry name" value="GroES-like_sf"/>
</dbReference>
<dbReference type="PANTHER" id="PTHR43205">
    <property type="entry name" value="PROSTAGLANDIN REDUCTASE"/>
    <property type="match status" value="1"/>
</dbReference>
<dbReference type="Gene3D" id="3.40.50.720">
    <property type="entry name" value="NAD(P)-binding Rossmann-like Domain"/>
    <property type="match status" value="1"/>
</dbReference>
<dbReference type="AlphaFoldDB" id="A0A9W4WTQ5"/>
<dbReference type="InterPro" id="IPR045010">
    <property type="entry name" value="MDR_fam"/>
</dbReference>